<evidence type="ECO:0000313" key="7">
    <source>
        <dbReference type="EMBL" id="QAV34004.1"/>
    </source>
</evidence>
<dbReference type="AlphaFoldDB" id="A0AAE5XCY8"/>
<proteinExistence type="predicted"/>
<keyword evidence="8" id="KW-1185">Reference proteome</keyword>
<evidence type="ECO:0000313" key="8">
    <source>
        <dbReference type="Proteomes" id="UP000288947"/>
    </source>
</evidence>
<dbReference type="RefSeq" id="WP_033191111.1">
    <property type="nucleotide sequence ID" value="NZ_CP026721.1"/>
</dbReference>
<evidence type="ECO:0000256" key="6">
    <source>
        <dbReference type="SAM" id="Phobius"/>
    </source>
</evidence>
<dbReference type="NCBIfam" id="TIGR00374">
    <property type="entry name" value="flippase-like domain"/>
    <property type="match status" value="1"/>
</dbReference>
<feature type="transmembrane region" description="Helical" evidence="6">
    <location>
        <begin position="222"/>
        <end position="243"/>
    </location>
</feature>
<dbReference type="Proteomes" id="UP000288947">
    <property type="component" value="Chromosome"/>
</dbReference>
<feature type="transmembrane region" description="Helical" evidence="6">
    <location>
        <begin position="40"/>
        <end position="58"/>
    </location>
</feature>
<feature type="transmembrane region" description="Helical" evidence="6">
    <location>
        <begin position="7"/>
        <end position="28"/>
    </location>
</feature>
<dbReference type="EMBL" id="CP026721">
    <property type="protein sequence ID" value="QAV34004.1"/>
    <property type="molecule type" value="Genomic_DNA"/>
</dbReference>
<evidence type="ECO:0000256" key="5">
    <source>
        <dbReference type="ARBA" id="ARBA00023136"/>
    </source>
</evidence>
<dbReference type="InterPro" id="IPR022791">
    <property type="entry name" value="L-PG_synthase/AglD"/>
</dbReference>
<feature type="transmembrane region" description="Helical" evidence="6">
    <location>
        <begin position="151"/>
        <end position="174"/>
    </location>
</feature>
<protein>
    <submittedName>
        <fullName evidence="7">TIGR00374 family protein</fullName>
    </submittedName>
</protein>
<feature type="transmembrane region" description="Helical" evidence="6">
    <location>
        <begin position="255"/>
        <end position="274"/>
    </location>
</feature>
<feature type="transmembrane region" description="Helical" evidence="6">
    <location>
        <begin position="79"/>
        <end position="97"/>
    </location>
</feature>
<keyword evidence="5 6" id="KW-0472">Membrane</keyword>
<evidence type="ECO:0000256" key="2">
    <source>
        <dbReference type="ARBA" id="ARBA00022475"/>
    </source>
</evidence>
<sequence>MDVKKILKNVLIALVIGIAIVNIIGIFFAKQNPIIALKTYPFKAVLVLILLLSLDYASQSIRTVIVLRSLGYKITFFQSLENFFLTVFFSFVTPMSIGGQPLQIYHFTKLGIPSHEATNISLTRMFEGVFITFTVNMIMLKTILRELKNTVGLSVIMVGFLVTLGITVAGILAFTNKNFLFSAFKFFSRMTKSKKLEEKEKKALEWLDKMTKSTKELFRKNYWTLIIDFVLGLVISPIPAFMLKYSIEAVSSVKVPLTVIWGAFNMLNTIVFYIPTPGSSGGVEGFYQLIFSHLYDPKSAMTGIFVFRLVTYYLIILLGVFFMWRFARFREEVSHVDGVKNENESIQSSVDDNK</sequence>
<name>A0AAE5XCY8_9BACT</name>
<accession>A0AAE5XCY8</accession>
<dbReference type="GO" id="GO:0005886">
    <property type="term" value="C:plasma membrane"/>
    <property type="evidence" value="ECO:0007669"/>
    <property type="project" value="UniProtKB-SubCell"/>
</dbReference>
<feature type="transmembrane region" description="Helical" evidence="6">
    <location>
        <begin position="304"/>
        <end position="324"/>
    </location>
</feature>
<keyword evidence="3 6" id="KW-0812">Transmembrane</keyword>
<feature type="transmembrane region" description="Helical" evidence="6">
    <location>
        <begin position="117"/>
        <end position="139"/>
    </location>
</feature>
<comment type="subcellular location">
    <subcellularLocation>
        <location evidence="1">Cell membrane</location>
        <topology evidence="1">Multi-pass membrane protein</topology>
    </subcellularLocation>
</comment>
<keyword evidence="2" id="KW-1003">Cell membrane</keyword>
<evidence type="ECO:0000256" key="4">
    <source>
        <dbReference type="ARBA" id="ARBA00022989"/>
    </source>
</evidence>
<dbReference type="Pfam" id="PF03706">
    <property type="entry name" value="LPG_synthase_TM"/>
    <property type="match status" value="1"/>
</dbReference>
<gene>
    <name evidence="7" type="ORF">CBS1_10065</name>
</gene>
<keyword evidence="4 6" id="KW-1133">Transmembrane helix</keyword>
<reference evidence="7 8" key="1">
    <citation type="submission" date="2018-01" db="EMBL/GenBank/DDBJ databases">
        <title>The whole genome sequencing and assembly of Fervidobacterium changbaicum CBS-1 strain.</title>
        <authorList>
            <person name="Kim J.-Y."/>
            <person name="Park M.-K."/>
            <person name="Yi H."/>
            <person name="Bahn Y.-S."/>
            <person name="Kim J.F."/>
            <person name="Lee D.-W."/>
        </authorList>
    </citation>
    <scope>NUCLEOTIDE SEQUENCE [LARGE SCALE GENOMIC DNA]</scope>
    <source>
        <strain evidence="7 8">CBS-1</strain>
    </source>
</reference>
<dbReference type="PANTHER" id="PTHR37693">
    <property type="entry name" value="PHOSPHATIDYLGLYCEROL LYSYLTRANSFERASE"/>
    <property type="match status" value="1"/>
</dbReference>
<dbReference type="PANTHER" id="PTHR37693:SF1">
    <property type="entry name" value="INTEGRAL MEMBRANE PROTEIN"/>
    <property type="match status" value="1"/>
</dbReference>
<evidence type="ECO:0000256" key="3">
    <source>
        <dbReference type="ARBA" id="ARBA00022692"/>
    </source>
</evidence>
<organism evidence="7 8">
    <name type="scientific">Fervidobacterium changbaicum</name>
    <dbReference type="NCBI Taxonomy" id="310769"/>
    <lineage>
        <taxon>Bacteria</taxon>
        <taxon>Thermotogati</taxon>
        <taxon>Thermotogota</taxon>
        <taxon>Thermotogae</taxon>
        <taxon>Thermotogales</taxon>
        <taxon>Fervidobacteriaceae</taxon>
        <taxon>Fervidobacterium</taxon>
    </lineage>
</organism>
<evidence type="ECO:0000256" key="1">
    <source>
        <dbReference type="ARBA" id="ARBA00004651"/>
    </source>
</evidence>